<keyword evidence="2" id="KW-1185">Reference proteome</keyword>
<proteinExistence type="predicted"/>
<dbReference type="Proteomes" id="UP001162164">
    <property type="component" value="Unassembled WGS sequence"/>
</dbReference>
<evidence type="ECO:0000313" key="1">
    <source>
        <dbReference type="EMBL" id="KAJ8983967.1"/>
    </source>
</evidence>
<sequence>MKFIRPSNISFSSDDKSHLFLINDIEDQQSHSDTGLMEEFPVQNLKREFTKSNCAETETKDAVVAIKTPDSKYREDCQIFGDFVASELQSLSEPTRKKLKRRILRAILDVSSLEDLSPISTSPVLYDSSPHS</sequence>
<evidence type="ECO:0008006" key="3">
    <source>
        <dbReference type="Google" id="ProtNLM"/>
    </source>
</evidence>
<gene>
    <name evidence="1" type="ORF">NQ317_008670</name>
</gene>
<evidence type="ECO:0000313" key="2">
    <source>
        <dbReference type="Proteomes" id="UP001162164"/>
    </source>
</evidence>
<protein>
    <recommendedName>
        <fullName evidence="3">BESS domain-containing protein</fullName>
    </recommendedName>
</protein>
<dbReference type="EMBL" id="JAPWTJ010000053">
    <property type="protein sequence ID" value="KAJ8983967.1"/>
    <property type="molecule type" value="Genomic_DNA"/>
</dbReference>
<accession>A0ABQ9K1J0</accession>
<reference evidence="1" key="1">
    <citation type="journal article" date="2023" name="Insect Mol. Biol.">
        <title>Genome sequencing provides insights into the evolution of gene families encoding plant cell wall-degrading enzymes in longhorned beetles.</title>
        <authorList>
            <person name="Shin N.R."/>
            <person name="Okamura Y."/>
            <person name="Kirsch R."/>
            <person name="Pauchet Y."/>
        </authorList>
    </citation>
    <scope>NUCLEOTIDE SEQUENCE</scope>
    <source>
        <strain evidence="1">MMC_N1</strain>
    </source>
</reference>
<comment type="caution">
    <text evidence="1">The sequence shown here is derived from an EMBL/GenBank/DDBJ whole genome shotgun (WGS) entry which is preliminary data.</text>
</comment>
<name>A0ABQ9K1J0_9CUCU</name>
<organism evidence="1 2">
    <name type="scientific">Molorchus minor</name>
    <dbReference type="NCBI Taxonomy" id="1323400"/>
    <lineage>
        <taxon>Eukaryota</taxon>
        <taxon>Metazoa</taxon>
        <taxon>Ecdysozoa</taxon>
        <taxon>Arthropoda</taxon>
        <taxon>Hexapoda</taxon>
        <taxon>Insecta</taxon>
        <taxon>Pterygota</taxon>
        <taxon>Neoptera</taxon>
        <taxon>Endopterygota</taxon>
        <taxon>Coleoptera</taxon>
        <taxon>Polyphaga</taxon>
        <taxon>Cucujiformia</taxon>
        <taxon>Chrysomeloidea</taxon>
        <taxon>Cerambycidae</taxon>
        <taxon>Lamiinae</taxon>
        <taxon>Monochamini</taxon>
        <taxon>Molorchus</taxon>
    </lineage>
</organism>